<dbReference type="GO" id="GO:0034220">
    <property type="term" value="P:monoatomic ion transmembrane transport"/>
    <property type="evidence" value="ECO:0007669"/>
    <property type="project" value="UniProtKB-KW"/>
</dbReference>
<dbReference type="Gene3D" id="1.10.287.70">
    <property type="match status" value="1"/>
</dbReference>
<dbReference type="SUPFAM" id="SSF81324">
    <property type="entry name" value="Voltage-gated potassium channels"/>
    <property type="match status" value="1"/>
</dbReference>
<protein>
    <submittedName>
        <fullName evidence="3">Two pore domain potassium channel family protein</fullName>
    </submittedName>
</protein>
<dbReference type="Pfam" id="PF07885">
    <property type="entry name" value="Ion_trans_2"/>
    <property type="match status" value="1"/>
</dbReference>
<keyword evidence="1" id="KW-0812">Transmembrane</keyword>
<evidence type="ECO:0000313" key="4">
    <source>
        <dbReference type="Proteomes" id="UP000714380"/>
    </source>
</evidence>
<keyword evidence="3" id="KW-0813">Transport</keyword>
<dbReference type="SUPFAM" id="SSF51735">
    <property type="entry name" value="NAD(P)-binding Rossmann-fold domains"/>
    <property type="match status" value="1"/>
</dbReference>
<gene>
    <name evidence="3" type="ORF">I9W95_00875</name>
</gene>
<accession>A0ABS7ZLT3</accession>
<keyword evidence="3" id="KW-0407">Ion channel</keyword>
<feature type="transmembrane region" description="Helical" evidence="1">
    <location>
        <begin position="37"/>
        <end position="58"/>
    </location>
</feature>
<dbReference type="Proteomes" id="UP000714380">
    <property type="component" value="Unassembled WGS sequence"/>
</dbReference>
<dbReference type="InterPro" id="IPR036291">
    <property type="entry name" value="NAD(P)-bd_dom_sf"/>
</dbReference>
<dbReference type="InterPro" id="IPR050721">
    <property type="entry name" value="Trk_Ktr_HKT_K-transport"/>
</dbReference>
<dbReference type="RefSeq" id="WP_225670785.1">
    <property type="nucleotide sequence ID" value="NZ_JAEDAH010000003.1"/>
</dbReference>
<dbReference type="InterPro" id="IPR013099">
    <property type="entry name" value="K_chnl_dom"/>
</dbReference>
<comment type="caution">
    <text evidence="3">The sequence shown here is derived from an EMBL/GenBank/DDBJ whole genome shotgun (WGS) entry which is preliminary data.</text>
</comment>
<proteinExistence type="predicted"/>
<dbReference type="PANTHER" id="PTHR43833:SF9">
    <property type="entry name" value="POTASSIUM CHANNEL PROTEIN YUGO-RELATED"/>
    <property type="match status" value="1"/>
</dbReference>
<dbReference type="EMBL" id="JAEDAH010000003">
    <property type="protein sequence ID" value="MCA6062153.1"/>
    <property type="molecule type" value="Genomic_DNA"/>
</dbReference>
<keyword evidence="4" id="KW-1185">Reference proteome</keyword>
<keyword evidence="1" id="KW-1133">Transmembrane helix</keyword>
<organism evidence="3 4">
    <name type="scientific">Thalassolituus marinus</name>
    <dbReference type="NCBI Taxonomy" id="671053"/>
    <lineage>
        <taxon>Bacteria</taxon>
        <taxon>Pseudomonadati</taxon>
        <taxon>Pseudomonadota</taxon>
        <taxon>Gammaproteobacteria</taxon>
        <taxon>Oceanospirillales</taxon>
        <taxon>Oceanospirillaceae</taxon>
        <taxon>Thalassolituus</taxon>
    </lineage>
</organism>
<evidence type="ECO:0000256" key="1">
    <source>
        <dbReference type="SAM" id="Phobius"/>
    </source>
</evidence>
<reference evidence="3 4" key="1">
    <citation type="submission" date="2020-12" db="EMBL/GenBank/DDBJ databases">
        <title>Novel Thalassolituus-related marine hydrocarbonoclastic bacteria mediated algae-derived hydrocarbons mineralization in twilight zone of the northern South China Sea.</title>
        <authorList>
            <person name="Dong C."/>
        </authorList>
    </citation>
    <scope>NUCLEOTIDE SEQUENCE [LARGE SCALE GENOMIC DNA]</scope>
    <source>
        <strain evidence="3 4">IMCC1826</strain>
    </source>
</reference>
<name>A0ABS7ZLT3_9GAMM</name>
<evidence type="ECO:0000259" key="2">
    <source>
        <dbReference type="Pfam" id="PF07885"/>
    </source>
</evidence>
<evidence type="ECO:0000313" key="3">
    <source>
        <dbReference type="EMBL" id="MCA6062153.1"/>
    </source>
</evidence>
<dbReference type="Gene3D" id="3.40.50.720">
    <property type="entry name" value="NAD(P)-binding Rossmann-like Domain"/>
    <property type="match status" value="1"/>
</dbReference>
<keyword evidence="1" id="KW-0472">Membrane</keyword>
<feature type="domain" description="Potassium channel" evidence="2">
    <location>
        <begin position="46"/>
        <end position="114"/>
    </location>
</feature>
<keyword evidence="3" id="KW-0406">Ion transport</keyword>
<sequence length="383" mass="43580">MGGYYGRMSNRVTEFIRHHQRVRHAIYQTDTKLRQSVVRSGLVLLSFALLHVIAMMWLEEMALWPAVWLTMTTLTTVGYGDLSASTPAGQAATIILMFICGITLMTLLISDYVDYRIARRERIRTGYWDWNMAEHILIINAPKYNAEAYFQRMITQIRESDEYRDTPIQLLNEDFADGLPESLRALGVVHTTGLASRPDDLKRAGVERASHIVVLARDEYSADSDSYTFDIAYRLFELHLGHLTIAECVDDGNRARLRNLQVKSILRPIRSYPEIIVRAMVAPGVELVIEDMFTHEDDHPVRYPVWLEGERWADVVNAVVQANLGTPLAYVTKDGEVVTHPDGDHHVHAQSLIILVHTEKTPTIRDVARAIEVHFNIHAAKLD</sequence>
<dbReference type="PANTHER" id="PTHR43833">
    <property type="entry name" value="POTASSIUM CHANNEL PROTEIN 2-RELATED-RELATED"/>
    <property type="match status" value="1"/>
</dbReference>
<feature type="transmembrane region" description="Helical" evidence="1">
    <location>
        <begin position="91"/>
        <end position="113"/>
    </location>
</feature>